<keyword evidence="4 8" id="KW-0812">Transmembrane</keyword>
<feature type="domain" description="TonB-dependent receptor plug" evidence="11">
    <location>
        <begin position="112"/>
        <end position="222"/>
    </location>
</feature>
<evidence type="ECO:0000256" key="2">
    <source>
        <dbReference type="ARBA" id="ARBA00022448"/>
    </source>
</evidence>
<dbReference type="Gene3D" id="2.170.130.10">
    <property type="entry name" value="TonB-dependent receptor, plug domain"/>
    <property type="match status" value="1"/>
</dbReference>
<evidence type="ECO:0000313" key="13">
    <source>
        <dbReference type="Proteomes" id="UP000036166"/>
    </source>
</evidence>
<keyword evidence="5 9" id="KW-0798">TonB box</keyword>
<organism evidence="12 13">
    <name type="scientific">Parabacteroides goldsteinii</name>
    <dbReference type="NCBI Taxonomy" id="328812"/>
    <lineage>
        <taxon>Bacteria</taxon>
        <taxon>Pseudomonadati</taxon>
        <taxon>Bacteroidota</taxon>
        <taxon>Bacteroidia</taxon>
        <taxon>Bacteroidales</taxon>
        <taxon>Tannerellaceae</taxon>
        <taxon>Parabacteroides</taxon>
    </lineage>
</organism>
<keyword evidence="2 8" id="KW-0813">Transport</keyword>
<dbReference type="InterPro" id="IPR036942">
    <property type="entry name" value="Beta-barrel_TonB_sf"/>
</dbReference>
<dbReference type="FunFam" id="2.170.130.10:FF:000024">
    <property type="entry name" value="Outer membrane protein"/>
    <property type="match status" value="1"/>
</dbReference>
<dbReference type="GO" id="GO:0009279">
    <property type="term" value="C:cell outer membrane"/>
    <property type="evidence" value="ECO:0007669"/>
    <property type="project" value="UniProtKB-SubCell"/>
</dbReference>
<evidence type="ECO:0000313" key="12">
    <source>
        <dbReference type="EMBL" id="KMM34359.1"/>
    </source>
</evidence>
<evidence type="ECO:0000256" key="9">
    <source>
        <dbReference type="RuleBase" id="RU003357"/>
    </source>
</evidence>
<dbReference type="FunFam" id="2.60.40.1120:FF:000003">
    <property type="entry name" value="Outer membrane protein Omp121"/>
    <property type="match status" value="1"/>
</dbReference>
<dbReference type="PATRIC" id="fig|328812.4.peg.1837"/>
<dbReference type="SUPFAM" id="SSF56935">
    <property type="entry name" value="Porins"/>
    <property type="match status" value="1"/>
</dbReference>
<evidence type="ECO:0000256" key="5">
    <source>
        <dbReference type="ARBA" id="ARBA00023077"/>
    </source>
</evidence>
<evidence type="ECO:0000256" key="3">
    <source>
        <dbReference type="ARBA" id="ARBA00022452"/>
    </source>
</evidence>
<dbReference type="EMBL" id="LFJV01000019">
    <property type="protein sequence ID" value="KMM34359.1"/>
    <property type="molecule type" value="Genomic_DNA"/>
</dbReference>
<dbReference type="SUPFAM" id="SSF49464">
    <property type="entry name" value="Carboxypeptidase regulatory domain-like"/>
    <property type="match status" value="1"/>
</dbReference>
<evidence type="ECO:0000259" key="10">
    <source>
        <dbReference type="Pfam" id="PF00593"/>
    </source>
</evidence>
<accession>A0A0J6CQB4</accession>
<comment type="subcellular location">
    <subcellularLocation>
        <location evidence="1 8">Cell outer membrane</location>
        <topology evidence="1 8">Multi-pass membrane protein</topology>
    </subcellularLocation>
</comment>
<evidence type="ECO:0000256" key="8">
    <source>
        <dbReference type="PROSITE-ProRule" id="PRU01360"/>
    </source>
</evidence>
<dbReference type="InterPro" id="IPR023997">
    <property type="entry name" value="TonB-dep_OMP_SusC/RagA_CS"/>
</dbReference>
<sequence>MEASNPTIKGNTGITVTQQNERTIKGVVKDASGETVIGANVSVIGTTIGTVTDVEGNFSLKVPAGATLKISFIGYKDYNVKITDQQSLDIILQDDSQALDEVVVVGFGTQKKVNLTGSVAVVDSKKLQSRPVATVTEAMQGLVPGMNFSYGGTGGAEINQNMKINIRGTGTIGTGSNASPLVLIDGMEGDMNVLNPNDIETISILKDAAASSIYGSRAPFGVILITTKKGKAGKVSVNYNNNFRWTHAINMPHVADSYTFAQYFNRAAAADGQNPAFDDDTMQRIIGYQNGSFTDTTIPDDADPNSWHWVGNSNNDWYDILFGNTAFSQEHSLSVNGGSEKFQYYVSGNFMDENGLMSYRPDNMKRYTTTAKINAELFPWLHVNYNTKFMRKDYTKTSYLGNQVYHELTKRWPTEPVLDPNGYILNDQISGLIYSGDDNTQTDWLYQQFQVVLEPIKGWKIFGEINYKTINQFWHKHSYKLPKWHVDGSVFYKGGFDVTSAEESAERTNFFNPNLYSEYMKSFEGGHTVKVMVGFQAEQNKYRKLGAKKNDLITDNVPNISQATGQEKITDSKLQHWATAGFFGRVNYDYKERYLLEVNLRYDGTSRFAEDKRWNLFPSFSAGWNVAREGFMEPYEHIINTLKFRGSWGELGNQNTESLYPYIQTMKFVAADKDGKWLINNQLPNTSNAPDLVSALLGWETMRSWNIGVDMGFLQNRLTMSFDWFNRKTVNMVGPAPELPVILGTKVPKTNNADLLSRGFELDLSWRDQIGQVQYGAHLLLSDDRQKIMKYPNETGTLNTWRAGEYIGEIWGFETIGIAKTDQEMNDHLATLPNGGQNEQGSKWAAGDIMYKDLDGDGVIHAGETITAPGDLKIIGNNTPRFKFGIDLDAAWKGFDIRVFLQGVAKRDYWLDGNMMFGASGGKWGSTVFTEHMDFFRTEGDEWGANLDGYFPRPNFAGEKNQKKQTRYLQSAAYCRLKNLQIGYTIPSNLTRKIGVQNLRLFFSADNLFTITPLPSSFDPETLGTGYGADNGATTTAKTYPLSRTISTGFSVNF</sequence>
<dbReference type="InterPro" id="IPR037066">
    <property type="entry name" value="Plug_dom_sf"/>
</dbReference>
<evidence type="ECO:0000256" key="1">
    <source>
        <dbReference type="ARBA" id="ARBA00004571"/>
    </source>
</evidence>
<evidence type="ECO:0000256" key="7">
    <source>
        <dbReference type="ARBA" id="ARBA00023237"/>
    </source>
</evidence>
<keyword evidence="7 8" id="KW-0998">Cell outer membrane</keyword>
<dbReference type="NCBIfam" id="TIGR04057">
    <property type="entry name" value="SusC_RagA_signa"/>
    <property type="match status" value="1"/>
</dbReference>
<dbReference type="Gene3D" id="2.40.170.20">
    <property type="entry name" value="TonB-dependent receptor, beta-barrel domain"/>
    <property type="match status" value="1"/>
</dbReference>
<dbReference type="InterPro" id="IPR023996">
    <property type="entry name" value="TonB-dep_OMP_SusC/RagA"/>
</dbReference>
<dbReference type="InterPro" id="IPR000531">
    <property type="entry name" value="Beta-barrel_TonB"/>
</dbReference>
<name>A0A0J6CQB4_9BACT</name>
<dbReference type="Pfam" id="PF13715">
    <property type="entry name" value="CarbopepD_reg_2"/>
    <property type="match status" value="1"/>
</dbReference>
<protein>
    <submittedName>
        <fullName evidence="12">Membrane protein</fullName>
    </submittedName>
</protein>
<proteinExistence type="inferred from homology"/>
<feature type="domain" description="TonB-dependent receptor-like beta-barrel" evidence="10">
    <location>
        <begin position="407"/>
        <end position="999"/>
    </location>
</feature>
<keyword evidence="3 8" id="KW-1134">Transmembrane beta strand</keyword>
<comment type="similarity">
    <text evidence="8 9">Belongs to the TonB-dependent receptor family.</text>
</comment>
<dbReference type="NCBIfam" id="TIGR04056">
    <property type="entry name" value="OMP_RagA_SusC"/>
    <property type="match status" value="1"/>
</dbReference>
<dbReference type="Pfam" id="PF07715">
    <property type="entry name" value="Plug"/>
    <property type="match status" value="1"/>
</dbReference>
<evidence type="ECO:0000256" key="4">
    <source>
        <dbReference type="ARBA" id="ARBA00022692"/>
    </source>
</evidence>
<comment type="caution">
    <text evidence="12">The sequence shown here is derived from an EMBL/GenBank/DDBJ whole genome shotgun (WGS) entry which is preliminary data.</text>
</comment>
<gene>
    <name evidence="12" type="ORF">ACM15_07545</name>
</gene>
<dbReference type="Proteomes" id="UP000036166">
    <property type="component" value="Unassembled WGS sequence"/>
</dbReference>
<dbReference type="InterPro" id="IPR008969">
    <property type="entry name" value="CarboxyPept-like_regulatory"/>
</dbReference>
<evidence type="ECO:0000259" key="11">
    <source>
        <dbReference type="Pfam" id="PF07715"/>
    </source>
</evidence>
<dbReference type="Pfam" id="PF00593">
    <property type="entry name" value="TonB_dep_Rec_b-barrel"/>
    <property type="match status" value="1"/>
</dbReference>
<dbReference type="InterPro" id="IPR012910">
    <property type="entry name" value="Plug_dom"/>
</dbReference>
<reference evidence="12 13" key="1">
    <citation type="submission" date="2015-06" db="EMBL/GenBank/DDBJ databases">
        <title>Draft Genome Sequence of Parabacteroides goldsteinii with Putative Novel Metallo-Beta-Lactamases Isolated from a Blood Culture from a Human Patient.</title>
        <authorList>
            <person name="Krogh T.J."/>
            <person name="Agergaard C.N."/>
            <person name="Moller-Jensen J."/>
            <person name="Justesen U.S."/>
        </authorList>
    </citation>
    <scope>NUCLEOTIDE SEQUENCE [LARGE SCALE GENOMIC DNA]</scope>
    <source>
        <strain evidence="12 13">910340</strain>
    </source>
</reference>
<dbReference type="Gene3D" id="2.60.40.1120">
    <property type="entry name" value="Carboxypeptidase-like, regulatory domain"/>
    <property type="match status" value="1"/>
</dbReference>
<keyword evidence="6 8" id="KW-0472">Membrane</keyword>
<dbReference type="InterPro" id="IPR039426">
    <property type="entry name" value="TonB-dep_rcpt-like"/>
</dbReference>
<dbReference type="AlphaFoldDB" id="A0A0J6CQB4"/>
<dbReference type="PROSITE" id="PS52016">
    <property type="entry name" value="TONB_DEPENDENT_REC_3"/>
    <property type="match status" value="1"/>
</dbReference>
<evidence type="ECO:0000256" key="6">
    <source>
        <dbReference type="ARBA" id="ARBA00023136"/>
    </source>
</evidence>